<evidence type="ECO:0008006" key="3">
    <source>
        <dbReference type="Google" id="ProtNLM"/>
    </source>
</evidence>
<dbReference type="PANTHER" id="PTHR38479">
    <property type="entry name" value="LMO0824 PROTEIN"/>
    <property type="match status" value="1"/>
</dbReference>
<accession>A0ABP7CRY5</accession>
<proteinExistence type="predicted"/>
<protein>
    <recommendedName>
        <fullName evidence="3">Winged helix DNA-binding domain-containing protein</fullName>
    </recommendedName>
</protein>
<keyword evidence="2" id="KW-1185">Reference proteome</keyword>
<dbReference type="RefSeq" id="WP_344810954.1">
    <property type="nucleotide sequence ID" value="NZ_BAAAYX010000002.1"/>
</dbReference>
<name>A0ABP7CRY5_9ACTN</name>
<dbReference type="PANTHER" id="PTHR38479:SF2">
    <property type="entry name" value="WINGED HELIX DNA-BINDING DOMAIN-CONTAINING PROTEIN"/>
    <property type="match status" value="1"/>
</dbReference>
<comment type="caution">
    <text evidence="1">The sequence shown here is derived from an EMBL/GenBank/DDBJ whole genome shotgun (WGS) entry which is preliminary data.</text>
</comment>
<dbReference type="Proteomes" id="UP001500051">
    <property type="component" value="Unassembled WGS sequence"/>
</dbReference>
<dbReference type="EMBL" id="BAAAYX010000002">
    <property type="protein sequence ID" value="GAA3694355.1"/>
    <property type="molecule type" value="Genomic_DNA"/>
</dbReference>
<reference evidence="2" key="1">
    <citation type="journal article" date="2019" name="Int. J. Syst. Evol. Microbiol.">
        <title>The Global Catalogue of Microorganisms (GCM) 10K type strain sequencing project: providing services to taxonomists for standard genome sequencing and annotation.</title>
        <authorList>
            <consortium name="The Broad Institute Genomics Platform"/>
            <consortium name="The Broad Institute Genome Sequencing Center for Infectious Disease"/>
            <person name="Wu L."/>
            <person name="Ma J."/>
        </authorList>
    </citation>
    <scope>NUCLEOTIDE SEQUENCE [LARGE SCALE GENOMIC DNA]</scope>
    <source>
        <strain evidence="2">JCM 16548</strain>
    </source>
</reference>
<organism evidence="1 2">
    <name type="scientific">Microlunatus aurantiacus</name>
    <dbReference type="NCBI Taxonomy" id="446786"/>
    <lineage>
        <taxon>Bacteria</taxon>
        <taxon>Bacillati</taxon>
        <taxon>Actinomycetota</taxon>
        <taxon>Actinomycetes</taxon>
        <taxon>Propionibacteriales</taxon>
        <taxon>Propionibacteriaceae</taxon>
        <taxon>Microlunatus</taxon>
    </lineage>
</organism>
<dbReference type="Pfam" id="PF06224">
    <property type="entry name" value="AlkZ-like"/>
    <property type="match status" value="1"/>
</dbReference>
<gene>
    <name evidence="1" type="ORF">GCM10022204_07730</name>
</gene>
<evidence type="ECO:0000313" key="1">
    <source>
        <dbReference type="EMBL" id="GAA3694355.1"/>
    </source>
</evidence>
<sequence length="392" mass="42758">MRQWSEEDLRRGTLRRQFPAPLDGSAPATRETVLTVVDRIAPIQSQAPRAPFATIAARLPGAAYADLVALFESHDLVKASTLRGTVFTSGREQFGWSERIAREGRVAFLATQTKVPPDHVRALLAAVEDAATDWRPWDDLLDHARGLMAAGPPELAGRADQVRFLLWGQAGLLRRPPDSAWHKRTDVWRRSAARALPELPAYGFDEAVLAMVERHLRAYGPVTVDDVCFYLGIRKTPLRRALTALGDRVITGVGPDGRPMLDLDDEHAARTGAPEAASGVHLLAEFDGLLLGYAKAGRLRFLDAAQLGRVWSAKNAICAPMVLSEGRIVGRWTTVGTGRRVRLDVTMLPPHRPVADAALAPAARALEAALDLEVRDVRVTAWPDQADSSRGA</sequence>
<dbReference type="InterPro" id="IPR009351">
    <property type="entry name" value="AlkZ-like"/>
</dbReference>
<evidence type="ECO:0000313" key="2">
    <source>
        <dbReference type="Proteomes" id="UP001500051"/>
    </source>
</evidence>